<accession>A0A1J1LIK5</accession>
<dbReference type="AlphaFoldDB" id="A0A1J1LIK5"/>
<reference evidence="2" key="1">
    <citation type="submission" date="2015-10" db="EMBL/GenBank/DDBJ databases">
        <authorList>
            <person name="Regsiter A."/>
            <person name="william w."/>
        </authorList>
    </citation>
    <scope>NUCLEOTIDE SEQUENCE [LARGE SCALE GENOMIC DNA]</scope>
</reference>
<dbReference type="STRING" id="671072.PL9214430307"/>
<proteinExistence type="predicted"/>
<evidence type="ECO:0000313" key="2">
    <source>
        <dbReference type="Proteomes" id="UP000184315"/>
    </source>
</evidence>
<sequence length="103" mass="11944">MYYLRVSTENKNVISTAITSPFRNEMSTKMNKINLIVETCLETGYLTVDAEERLRNLLQTTKYSMEDFHAFFKLQEAVIEGLVRQESRELIFNNSSVSNLLIV</sequence>
<gene>
    <name evidence="1" type="ORF">PL9214430307</name>
</gene>
<organism evidence="1 2">
    <name type="scientific">Planktothrix tepida PCC 9214</name>
    <dbReference type="NCBI Taxonomy" id="671072"/>
    <lineage>
        <taxon>Bacteria</taxon>
        <taxon>Bacillati</taxon>
        <taxon>Cyanobacteriota</taxon>
        <taxon>Cyanophyceae</taxon>
        <taxon>Oscillatoriophycideae</taxon>
        <taxon>Oscillatoriales</taxon>
        <taxon>Microcoleaceae</taxon>
        <taxon>Planktothrix</taxon>
    </lineage>
</organism>
<evidence type="ECO:0000313" key="1">
    <source>
        <dbReference type="EMBL" id="CUR32335.1"/>
    </source>
</evidence>
<dbReference type="EMBL" id="CZDF01000148">
    <property type="protein sequence ID" value="CUR32335.1"/>
    <property type="molecule type" value="Genomic_DNA"/>
</dbReference>
<name>A0A1J1LIK5_9CYAN</name>
<dbReference type="Proteomes" id="UP000184315">
    <property type="component" value="Unassembled WGS sequence"/>
</dbReference>
<keyword evidence="2" id="KW-1185">Reference proteome</keyword>
<protein>
    <submittedName>
        <fullName evidence="1">Uncharacterized protein</fullName>
    </submittedName>
</protein>